<evidence type="ECO:0000313" key="2">
    <source>
        <dbReference type="Proteomes" id="UP001162060"/>
    </source>
</evidence>
<dbReference type="InterPro" id="IPR032567">
    <property type="entry name" value="RTL1-rel"/>
</dbReference>
<dbReference type="Gene3D" id="3.10.10.10">
    <property type="entry name" value="HIV Type 1 Reverse Transcriptase, subunit A, domain 1"/>
    <property type="match status" value="1"/>
</dbReference>
<dbReference type="EMBL" id="CAKLBY020000171">
    <property type="protein sequence ID" value="CAK7931012.1"/>
    <property type="molecule type" value="Genomic_DNA"/>
</dbReference>
<protein>
    <submittedName>
        <fullName evidence="1">Uncharacterized protein</fullName>
    </submittedName>
</protein>
<gene>
    <name evidence="1" type="ORF">PM001_LOCUS16162</name>
</gene>
<dbReference type="Proteomes" id="UP001162060">
    <property type="component" value="Unassembled WGS sequence"/>
</dbReference>
<sequence>MQFAEWDLPDTHDLIFGQPWFTMYNPQINWRTQQIEVAAHTTFEYVDGPTFQAKLTSGAYEEMHQLKVTTIDHTEIPPELQPVLDEYKDVFHDQLPEITPPTKSVNFELHIKPDGVPSSRAPFRLSKVEQDTLQQFLEENIRIGWVEVSNSPWVSNIFGIPKKDPVTGRFPKRAEWLRSGNSKILTR</sequence>
<dbReference type="PANTHER" id="PTHR15503">
    <property type="entry name" value="LDOC1 RELATED"/>
    <property type="match status" value="1"/>
</dbReference>
<dbReference type="SUPFAM" id="SSF56672">
    <property type="entry name" value="DNA/RNA polymerases"/>
    <property type="match status" value="1"/>
</dbReference>
<reference evidence="1" key="1">
    <citation type="submission" date="2024-01" db="EMBL/GenBank/DDBJ databases">
        <authorList>
            <person name="Webb A."/>
        </authorList>
    </citation>
    <scope>NUCLEOTIDE SEQUENCE</scope>
    <source>
        <strain evidence="1">Pm1</strain>
    </source>
</reference>
<proteinExistence type="predicted"/>
<dbReference type="AlphaFoldDB" id="A0AAV1UBL4"/>
<dbReference type="InterPro" id="IPR043502">
    <property type="entry name" value="DNA/RNA_pol_sf"/>
</dbReference>
<dbReference type="PANTHER" id="PTHR15503:SF22">
    <property type="entry name" value="TRANSPOSON TY3-I GAG POLYPROTEIN"/>
    <property type="match status" value="1"/>
</dbReference>
<name>A0AAV1UBL4_9STRA</name>
<evidence type="ECO:0000313" key="1">
    <source>
        <dbReference type="EMBL" id="CAK7931012.1"/>
    </source>
</evidence>
<comment type="caution">
    <text evidence="1">The sequence shown here is derived from an EMBL/GenBank/DDBJ whole genome shotgun (WGS) entry which is preliminary data.</text>
</comment>
<accession>A0AAV1UBL4</accession>
<organism evidence="1 2">
    <name type="scientific">Peronospora matthiolae</name>
    <dbReference type="NCBI Taxonomy" id="2874970"/>
    <lineage>
        <taxon>Eukaryota</taxon>
        <taxon>Sar</taxon>
        <taxon>Stramenopiles</taxon>
        <taxon>Oomycota</taxon>
        <taxon>Peronosporomycetes</taxon>
        <taxon>Peronosporales</taxon>
        <taxon>Peronosporaceae</taxon>
        <taxon>Peronospora</taxon>
    </lineage>
</organism>